<gene>
    <name evidence="2" type="ORF">MFIFM68171_11195</name>
</gene>
<dbReference type="EMBL" id="BAAFSV010000006">
    <property type="protein sequence ID" value="GAB1320985.1"/>
    <property type="molecule type" value="Genomic_DNA"/>
</dbReference>
<dbReference type="RefSeq" id="XP_070922715.1">
    <property type="nucleotide sequence ID" value="XM_071066614.1"/>
</dbReference>
<organism evidence="2 3">
    <name type="scientific">Madurella fahalii</name>
    <dbReference type="NCBI Taxonomy" id="1157608"/>
    <lineage>
        <taxon>Eukaryota</taxon>
        <taxon>Fungi</taxon>
        <taxon>Dikarya</taxon>
        <taxon>Ascomycota</taxon>
        <taxon>Pezizomycotina</taxon>
        <taxon>Sordariomycetes</taxon>
        <taxon>Sordariomycetidae</taxon>
        <taxon>Sordariales</taxon>
        <taxon>Sordariales incertae sedis</taxon>
        <taxon>Madurella</taxon>
    </lineage>
</organism>
<name>A0ABQ0GTD0_9PEZI</name>
<dbReference type="InterPro" id="IPR021848">
    <property type="entry name" value="HODM_asu-like"/>
</dbReference>
<reference evidence="2 3" key="1">
    <citation type="submission" date="2024-09" db="EMBL/GenBank/DDBJ databases">
        <title>Itraconazole resistance in Madurella fahalii resulting from another homologue of gene encoding cytochrome P450 14-alpha sterol demethylase (CYP51).</title>
        <authorList>
            <person name="Yoshioka I."/>
            <person name="Fahal A.H."/>
            <person name="Kaneko S."/>
            <person name="Yaguchi T."/>
        </authorList>
    </citation>
    <scope>NUCLEOTIDE SEQUENCE [LARGE SCALE GENOMIC DNA]</scope>
    <source>
        <strain evidence="2 3">IFM 68171</strain>
    </source>
</reference>
<evidence type="ECO:0000256" key="1">
    <source>
        <dbReference type="SAM" id="Phobius"/>
    </source>
</evidence>
<dbReference type="GeneID" id="98181937"/>
<dbReference type="Proteomes" id="UP001628179">
    <property type="component" value="Unassembled WGS sequence"/>
</dbReference>
<keyword evidence="1" id="KW-1133">Transmembrane helix</keyword>
<proteinExistence type="predicted"/>
<feature type="transmembrane region" description="Helical" evidence="1">
    <location>
        <begin position="12"/>
        <end position="32"/>
    </location>
</feature>
<dbReference type="Pfam" id="PF11927">
    <property type="entry name" value="HODM_asu-like"/>
    <property type="match status" value="1"/>
</dbReference>
<accession>A0ABQ0GTD0</accession>
<comment type="caution">
    <text evidence="2">The sequence shown here is derived from an EMBL/GenBank/DDBJ whole genome shotgun (WGS) entry which is preliminary data.</text>
</comment>
<keyword evidence="3" id="KW-1185">Reference proteome</keyword>
<sequence>MAFYTFFDHPILFLPALLLGTIAGFLLLLGLVRRFLLSFRSPIQTPPYLLQFPPSRRHVLARLPQFEKWALQPEIPLSVLSSQAIPTTVTPDLSKDNQYTPTGFATQEIRALGRFPNYALLSGVPNPEPVSPMWDISKALFRPFRPFRWNYHQHMALMKYSPDWWVELERNYVPTMRVRQQLLAQHGSRILFQSAGAELAVRELAEMLLQFLAARYPAHFSLSASSASASDNALFHNRLLGTTTNLAITPPLRAIFANIPEDYALMLRSESDGLYYLRAAAVCSSVGWHVAQHRDAPLRSIHADVPGAGRMAMSMDRWFAKVATDAPVMRCSWSLEDGEVLFASPEAEAEEGREWRRGRFVGGREDELGVEDIRLRCDAQTLRRLPISGAVAFNFKATFTRLEELRDEAFVPALLHKVLTEGKGEMVEYKVEKHVKKVAVKALEEWAAEQVEDGLVPADWEVGTLDESPFFPGWEEKWRRQQQGLE</sequence>
<keyword evidence="1" id="KW-0812">Transmembrane</keyword>
<protein>
    <submittedName>
        <fullName evidence="2">Alpha-mannosyltransferase</fullName>
    </submittedName>
</protein>
<evidence type="ECO:0000313" key="2">
    <source>
        <dbReference type="EMBL" id="GAB1320985.1"/>
    </source>
</evidence>
<keyword evidence="1" id="KW-0472">Membrane</keyword>
<evidence type="ECO:0000313" key="3">
    <source>
        <dbReference type="Proteomes" id="UP001628179"/>
    </source>
</evidence>